<dbReference type="AlphaFoldDB" id="A0A178MXP4"/>
<dbReference type="GO" id="GO:0004252">
    <property type="term" value="F:serine-type endopeptidase activity"/>
    <property type="evidence" value="ECO:0007669"/>
    <property type="project" value="InterPro"/>
</dbReference>
<name>A0A178MXP4_9PROT</name>
<dbReference type="SUPFAM" id="SSF81901">
    <property type="entry name" value="HCP-like"/>
    <property type="match status" value="2"/>
</dbReference>
<dbReference type="InterPro" id="IPR001940">
    <property type="entry name" value="Peptidase_S1C"/>
</dbReference>
<dbReference type="PANTHER" id="PTHR43628">
    <property type="entry name" value="ACTIVATOR OF C KINASE PROTEIN 1-RELATED"/>
    <property type="match status" value="1"/>
</dbReference>
<accession>A0A178MXP4</accession>
<evidence type="ECO:0008006" key="5">
    <source>
        <dbReference type="Google" id="ProtNLM"/>
    </source>
</evidence>
<protein>
    <recommendedName>
        <fullName evidence="5">TPR repeat</fullName>
    </recommendedName>
</protein>
<dbReference type="Pfam" id="PF08238">
    <property type="entry name" value="Sel1"/>
    <property type="match status" value="6"/>
</dbReference>
<comment type="caution">
    <text evidence="3">The sequence shown here is derived from an EMBL/GenBank/DDBJ whole genome shotgun (WGS) entry which is preliminary data.</text>
</comment>
<dbReference type="EMBL" id="LWQU01000112">
    <property type="protein sequence ID" value="OAN54389.1"/>
    <property type="molecule type" value="Genomic_DNA"/>
</dbReference>
<gene>
    <name evidence="3" type="ORF">A6A05_08470</name>
</gene>
<dbReference type="RefSeq" id="WP_068498357.1">
    <property type="nucleotide sequence ID" value="NZ_LWQU01000112.1"/>
</dbReference>
<dbReference type="InterPro" id="IPR009003">
    <property type="entry name" value="Peptidase_S1_PA"/>
</dbReference>
<evidence type="ECO:0000313" key="4">
    <source>
        <dbReference type="Proteomes" id="UP000078543"/>
    </source>
</evidence>
<dbReference type="STRING" id="1437059.A6A05_08470"/>
<proteinExistence type="predicted"/>
<dbReference type="GO" id="GO:0006508">
    <property type="term" value="P:proteolysis"/>
    <property type="evidence" value="ECO:0007669"/>
    <property type="project" value="InterPro"/>
</dbReference>
<dbReference type="PRINTS" id="PR00834">
    <property type="entry name" value="PROTEASES2C"/>
</dbReference>
<feature type="region of interest" description="Disordered" evidence="1">
    <location>
        <begin position="276"/>
        <end position="332"/>
    </location>
</feature>
<dbReference type="InterPro" id="IPR052945">
    <property type="entry name" value="Mitotic_Regulator"/>
</dbReference>
<dbReference type="Gene3D" id="2.40.10.10">
    <property type="entry name" value="Trypsin-like serine proteases"/>
    <property type="match status" value="2"/>
</dbReference>
<dbReference type="Gene3D" id="1.25.40.10">
    <property type="entry name" value="Tetratricopeptide repeat domain"/>
    <property type="match status" value="2"/>
</dbReference>
<keyword evidence="4" id="KW-1185">Reference proteome</keyword>
<feature type="chain" id="PRO_5008092361" description="TPR repeat" evidence="2">
    <location>
        <begin position="22"/>
        <end position="541"/>
    </location>
</feature>
<dbReference type="Proteomes" id="UP000078543">
    <property type="component" value="Unassembled WGS sequence"/>
</dbReference>
<dbReference type="SUPFAM" id="SSF50494">
    <property type="entry name" value="Trypsin-like serine proteases"/>
    <property type="match status" value="1"/>
</dbReference>
<dbReference type="InterPro" id="IPR011990">
    <property type="entry name" value="TPR-like_helical_dom_sf"/>
</dbReference>
<dbReference type="PANTHER" id="PTHR43628:SF1">
    <property type="entry name" value="CHITIN SYNTHASE REGULATORY FACTOR 2-RELATED"/>
    <property type="match status" value="1"/>
</dbReference>
<dbReference type="OrthoDB" id="112232at2"/>
<evidence type="ECO:0000256" key="1">
    <source>
        <dbReference type="SAM" id="MobiDB-lite"/>
    </source>
</evidence>
<dbReference type="SMART" id="SM00671">
    <property type="entry name" value="SEL1"/>
    <property type="match status" value="6"/>
</dbReference>
<evidence type="ECO:0000313" key="3">
    <source>
        <dbReference type="EMBL" id="OAN54389.1"/>
    </source>
</evidence>
<dbReference type="Pfam" id="PF13365">
    <property type="entry name" value="Trypsin_2"/>
    <property type="match status" value="1"/>
</dbReference>
<feature type="compositionally biased region" description="Low complexity" evidence="1">
    <location>
        <begin position="316"/>
        <end position="327"/>
    </location>
</feature>
<organism evidence="3 4">
    <name type="scientific">Magnetospirillum moscoviense</name>
    <dbReference type="NCBI Taxonomy" id="1437059"/>
    <lineage>
        <taxon>Bacteria</taxon>
        <taxon>Pseudomonadati</taxon>
        <taxon>Pseudomonadota</taxon>
        <taxon>Alphaproteobacteria</taxon>
        <taxon>Rhodospirillales</taxon>
        <taxon>Rhodospirillaceae</taxon>
        <taxon>Magnetospirillum</taxon>
    </lineage>
</organism>
<sequence length="541" mass="57252">MKRLLIPALLALAVAAGPAEAGWDEAKAAFSRQDWPVTLRELQPLAQSGHVEAQARLGYMLLNGIGIARNEAEAVRLLSIAADKNDPLAQFALGTAYFAGRGITADRDRALIMFLRAADQNQPNALNNLGQIHFQGVGVPKDEAKGLTYLRRAADLGIPASWETIGIAHWFGRGVPQNPAEAVPWLKKAAEKGLMTAQNLYGAALWNGNGTAKNQTEAVKWFERAGNQGDGSSLFNVGQAYLNGVGVPRDIEKSYYFLSLAARQAKPQDIARFAEARDKAKASTNPDQEQRANARAAQWKPGRDGGGEAVSGPQSAAAGGQTALPAAPERPRISSGSGFAVNADGIVLTNSHVVKVCRNIRVTIGDTGRAEAAVVVARDDANDLAALKTSLRPTDIARFREDKPIRSGDQVVVVGFPLSALLSREPNITDGVISAMAGIKGDKRHYQLTAPIQPGNSGGPVVDMSGSVVGVVVSKLNASRVAERTGDIPQNVNFAIKADLARKFLTDNSLTFSTAPATPTMSAADVGDKVRKVTAFIECEG</sequence>
<feature type="signal peptide" evidence="2">
    <location>
        <begin position="1"/>
        <end position="21"/>
    </location>
</feature>
<evidence type="ECO:0000256" key="2">
    <source>
        <dbReference type="SAM" id="SignalP"/>
    </source>
</evidence>
<keyword evidence="2" id="KW-0732">Signal</keyword>
<dbReference type="InterPro" id="IPR006597">
    <property type="entry name" value="Sel1-like"/>
</dbReference>
<dbReference type="InterPro" id="IPR043504">
    <property type="entry name" value="Peptidase_S1_PA_chymotrypsin"/>
</dbReference>
<reference evidence="3 4" key="1">
    <citation type="submission" date="2016-04" db="EMBL/GenBank/DDBJ databases">
        <title>Draft genome sequence of freshwater magnetotactic bacteria Magnetospirillum marisnigri SP-1 and Magnetospirillum moscoviense BB-1.</title>
        <authorList>
            <person name="Koziaeva V."/>
            <person name="Dziuba M.V."/>
            <person name="Ivanov T.M."/>
            <person name="Kuznetsov B."/>
            <person name="Grouzdev D.S."/>
        </authorList>
    </citation>
    <scope>NUCLEOTIDE SEQUENCE [LARGE SCALE GENOMIC DNA]</scope>
    <source>
        <strain evidence="3 4">BB-1</strain>
    </source>
</reference>